<protein>
    <submittedName>
        <fullName evidence="1">TonB-dependent receptor SusC</fullName>
    </submittedName>
</protein>
<evidence type="ECO:0000313" key="1">
    <source>
        <dbReference type="EMBL" id="KAA6322378.1"/>
    </source>
</evidence>
<dbReference type="AlphaFoldDB" id="A0A5J4QMZ2"/>
<dbReference type="EMBL" id="SNRY01003060">
    <property type="protein sequence ID" value="KAA6322378.1"/>
    <property type="molecule type" value="Genomic_DNA"/>
</dbReference>
<reference evidence="1" key="1">
    <citation type="submission" date="2019-03" db="EMBL/GenBank/DDBJ databases">
        <title>Single cell metagenomics reveals metabolic interactions within the superorganism composed of flagellate Streblomastix strix and complex community of Bacteroidetes bacteria on its surface.</title>
        <authorList>
            <person name="Treitli S.C."/>
            <person name="Kolisko M."/>
            <person name="Husnik F."/>
            <person name="Keeling P."/>
            <person name="Hampl V."/>
        </authorList>
    </citation>
    <scope>NUCLEOTIDE SEQUENCE</scope>
    <source>
        <strain evidence="1">STM</strain>
    </source>
</reference>
<keyword evidence="1" id="KW-0675">Receptor</keyword>
<gene>
    <name evidence="1" type="ORF">EZS27_028072</name>
</gene>
<organism evidence="1">
    <name type="scientific">termite gut metagenome</name>
    <dbReference type="NCBI Taxonomy" id="433724"/>
    <lineage>
        <taxon>unclassified sequences</taxon>
        <taxon>metagenomes</taxon>
        <taxon>organismal metagenomes</taxon>
    </lineage>
</organism>
<name>A0A5J4QMZ2_9ZZZZ</name>
<sequence length="133" mass="15262">MYNYTRRELESMNSFANQTEAVLNRWKTEGQITSVPKVTWGDPIQNSRFSDRWIEDGSYLKFKNLTLMYDVPIKQGVFTGLQIYAVAENLFTLTSYKGYDPEFSVSTNPLGYGIDAFMIPQAKTFYIGLKIGL</sequence>
<comment type="caution">
    <text evidence="1">The sequence shown here is derived from an EMBL/GenBank/DDBJ whole genome shotgun (WGS) entry which is preliminary data.</text>
</comment>
<proteinExistence type="predicted"/>
<accession>A0A5J4QMZ2</accession>